<dbReference type="Gene3D" id="2.120.10.30">
    <property type="entry name" value="TolB, C-terminal domain"/>
    <property type="match status" value="1"/>
</dbReference>
<dbReference type="InterPro" id="IPR011042">
    <property type="entry name" value="6-blade_b-propeller_TolB-like"/>
</dbReference>
<protein>
    <recommendedName>
        <fullName evidence="1">Glucose/Sorbosone dehydrogenase domain-containing protein</fullName>
    </recommendedName>
</protein>
<dbReference type="PANTHER" id="PTHR19328">
    <property type="entry name" value="HEDGEHOG-INTERACTING PROTEIN"/>
    <property type="match status" value="1"/>
</dbReference>
<organism evidence="2">
    <name type="scientific">marine metagenome</name>
    <dbReference type="NCBI Taxonomy" id="408172"/>
    <lineage>
        <taxon>unclassified sequences</taxon>
        <taxon>metagenomes</taxon>
        <taxon>ecological metagenomes</taxon>
    </lineage>
</organism>
<dbReference type="EMBL" id="UINC01149358">
    <property type="protein sequence ID" value="SVD41782.1"/>
    <property type="molecule type" value="Genomic_DNA"/>
</dbReference>
<dbReference type="AlphaFoldDB" id="A0A382V5L2"/>
<accession>A0A382V5L2</accession>
<dbReference type="InterPro" id="IPR012938">
    <property type="entry name" value="Glc/Sorbosone_DH"/>
</dbReference>
<dbReference type="SUPFAM" id="SSF50952">
    <property type="entry name" value="Soluble quinoprotein glucose dehydrogenase"/>
    <property type="match status" value="1"/>
</dbReference>
<proteinExistence type="predicted"/>
<name>A0A382V5L2_9ZZZZ</name>
<evidence type="ECO:0000313" key="2">
    <source>
        <dbReference type="EMBL" id="SVD41782.1"/>
    </source>
</evidence>
<dbReference type="Pfam" id="PF07995">
    <property type="entry name" value="GSDH"/>
    <property type="match status" value="1"/>
</dbReference>
<dbReference type="InterPro" id="IPR011041">
    <property type="entry name" value="Quinoprot_gluc/sorb_DH_b-prop"/>
</dbReference>
<gene>
    <name evidence="2" type="ORF">METZ01_LOCUS394636</name>
</gene>
<evidence type="ECO:0000259" key="1">
    <source>
        <dbReference type="Pfam" id="PF07995"/>
    </source>
</evidence>
<sequence>MKSTSPLTRVVSTLFALAISVSAWSAGLPQLKLVNAYPNLKFKRPLWMEQLSDGRTFVLEQKGTVHILPRKANGKKTKVFFDIEKRKPYVKDEEGLLGMAFHPKFKQNGKFYAFYSAHEPMRSVVSEFRVDKADKNKIDITTERKLLTIQRPYWNHDGGCILFGRDGKLYITHGDGGAREDPHDNGQNLSTLRGTIMRIDVDGRSGELPYGIPKDNPFVSRKGA</sequence>
<feature type="non-terminal residue" evidence="2">
    <location>
        <position position="224"/>
    </location>
</feature>
<feature type="domain" description="Glucose/Sorbosone dehydrogenase" evidence="1">
    <location>
        <begin position="43"/>
        <end position="223"/>
    </location>
</feature>
<dbReference type="PANTHER" id="PTHR19328:SF75">
    <property type="entry name" value="ALDOSE SUGAR DEHYDROGENASE YLII"/>
    <property type="match status" value="1"/>
</dbReference>
<reference evidence="2" key="1">
    <citation type="submission" date="2018-05" db="EMBL/GenBank/DDBJ databases">
        <authorList>
            <person name="Lanie J.A."/>
            <person name="Ng W.-L."/>
            <person name="Kazmierczak K.M."/>
            <person name="Andrzejewski T.M."/>
            <person name="Davidsen T.M."/>
            <person name="Wayne K.J."/>
            <person name="Tettelin H."/>
            <person name="Glass J.I."/>
            <person name="Rusch D."/>
            <person name="Podicherti R."/>
            <person name="Tsui H.-C.T."/>
            <person name="Winkler M.E."/>
        </authorList>
    </citation>
    <scope>NUCLEOTIDE SEQUENCE</scope>
</reference>